<dbReference type="STRING" id="292563.Cyast_0862"/>
<dbReference type="Pfam" id="PF02583">
    <property type="entry name" value="Trns_repr_metal"/>
    <property type="match status" value="1"/>
</dbReference>
<reference evidence="3" key="1">
    <citation type="journal article" date="2013" name="Proc. Natl. Acad. Sci. U.S.A.">
        <title>Improving the coverage of the cyanobacterial phylum using diversity-driven genome sequencing.</title>
        <authorList>
            <person name="Shih P.M."/>
            <person name="Wu D."/>
            <person name="Latifi A."/>
            <person name="Axen S.D."/>
            <person name="Fewer D.P."/>
            <person name="Talla E."/>
            <person name="Calteau A."/>
            <person name="Cai F."/>
            <person name="Tandeau de Marsac N."/>
            <person name="Rippka R."/>
            <person name="Herdman M."/>
            <person name="Sivonen K."/>
            <person name="Coursin T."/>
            <person name="Laurent T."/>
            <person name="Goodwin L."/>
            <person name="Nolan M."/>
            <person name="Davenport K.W."/>
            <person name="Han C.S."/>
            <person name="Rubin E.M."/>
            <person name="Eisen J.A."/>
            <person name="Woyke T."/>
            <person name="Gugger M."/>
            <person name="Kerfeld C.A."/>
        </authorList>
    </citation>
    <scope>NUCLEOTIDE SEQUENCE [LARGE SCALE GENOMIC DNA]</scope>
    <source>
        <strain evidence="3">ATCC 29140 / PCC 7202</strain>
    </source>
</reference>
<name>K9YJ08_CYASC</name>
<dbReference type="CDD" id="cd10158">
    <property type="entry name" value="CsoR-like_DUF156_1"/>
    <property type="match status" value="1"/>
</dbReference>
<dbReference type="EMBL" id="CP003940">
    <property type="protein sequence ID" value="AFZ46834.1"/>
    <property type="molecule type" value="Genomic_DNA"/>
</dbReference>
<sequence length="130" mass="14680">MDYNDYEKNTEKIATLSNKMGVTHNGIEHHHHGSKSSHGHIHSEESQRKIINRLSRIEGHVRGIKTMVNEHRDCPEVLIQIAAIRGALDRVARMILDEHLSECITRAAEDGSIDLEIEALKAALDRFLPS</sequence>
<evidence type="ECO:0000313" key="3">
    <source>
        <dbReference type="Proteomes" id="UP000010483"/>
    </source>
</evidence>
<feature type="region of interest" description="Disordered" evidence="1">
    <location>
        <begin position="24"/>
        <end position="46"/>
    </location>
</feature>
<keyword evidence="3" id="KW-1185">Reference proteome</keyword>
<dbReference type="PANTHER" id="PTHR33677">
    <property type="entry name" value="TRANSCRIPTIONAL REPRESSOR FRMR-RELATED"/>
    <property type="match status" value="1"/>
</dbReference>
<dbReference type="Proteomes" id="UP000010483">
    <property type="component" value="Chromosome"/>
</dbReference>
<dbReference type="BioCyc" id="CSTA292563:G1353-869-MONOMER"/>
<evidence type="ECO:0000313" key="2">
    <source>
        <dbReference type="EMBL" id="AFZ46834.1"/>
    </source>
</evidence>
<dbReference type="KEGG" id="csn:Cyast_0862"/>
<dbReference type="GO" id="GO:0003677">
    <property type="term" value="F:DNA binding"/>
    <property type="evidence" value="ECO:0007669"/>
    <property type="project" value="InterPro"/>
</dbReference>
<gene>
    <name evidence="2" type="ordered locus">Cyast_0862</name>
</gene>
<dbReference type="Gene3D" id="1.20.58.1000">
    <property type="entry name" value="Metal-sensitive repressor, helix protomer"/>
    <property type="match status" value="1"/>
</dbReference>
<evidence type="ECO:0008006" key="4">
    <source>
        <dbReference type="Google" id="ProtNLM"/>
    </source>
</evidence>
<dbReference type="eggNOG" id="COG1937">
    <property type="taxonomic scope" value="Bacteria"/>
</dbReference>
<dbReference type="GO" id="GO:0046872">
    <property type="term" value="F:metal ion binding"/>
    <property type="evidence" value="ECO:0007669"/>
    <property type="project" value="InterPro"/>
</dbReference>
<dbReference type="InterPro" id="IPR003735">
    <property type="entry name" value="Metal_Tscrpt_repr"/>
</dbReference>
<feature type="compositionally biased region" description="Basic residues" evidence="1">
    <location>
        <begin position="29"/>
        <end position="40"/>
    </location>
</feature>
<dbReference type="PANTHER" id="PTHR33677:SF3">
    <property type="entry name" value="COPPER-SENSING TRANSCRIPTIONAL REPRESSOR RICR"/>
    <property type="match status" value="1"/>
</dbReference>
<dbReference type="PATRIC" id="fig|292563.3.peg.906"/>
<dbReference type="InterPro" id="IPR038390">
    <property type="entry name" value="Metal_Tscrpt_repr_sf"/>
</dbReference>
<dbReference type="HOGENOM" id="CLU_130332_4_2_3"/>
<protein>
    <recommendedName>
        <fullName evidence="4">Copper-sensing transcriptional repressor CsoR</fullName>
    </recommendedName>
</protein>
<accession>K9YJ08</accession>
<evidence type="ECO:0000256" key="1">
    <source>
        <dbReference type="SAM" id="MobiDB-lite"/>
    </source>
</evidence>
<organism evidence="2 3">
    <name type="scientific">Cyanobacterium stanieri (strain ATCC 29140 / PCC 7202)</name>
    <dbReference type="NCBI Taxonomy" id="292563"/>
    <lineage>
        <taxon>Bacteria</taxon>
        <taxon>Bacillati</taxon>
        <taxon>Cyanobacteriota</taxon>
        <taxon>Cyanophyceae</taxon>
        <taxon>Oscillatoriophycideae</taxon>
        <taxon>Chroococcales</taxon>
        <taxon>Geminocystaceae</taxon>
        <taxon>Cyanobacterium</taxon>
    </lineage>
</organism>
<dbReference type="AlphaFoldDB" id="K9YJ08"/>
<proteinExistence type="predicted"/>
<dbReference type="GO" id="GO:0045892">
    <property type="term" value="P:negative regulation of DNA-templated transcription"/>
    <property type="evidence" value="ECO:0007669"/>
    <property type="project" value="UniProtKB-ARBA"/>
</dbReference>